<evidence type="ECO:0000313" key="1">
    <source>
        <dbReference type="EMBL" id="EBA09822.1"/>
    </source>
</evidence>
<dbReference type="AlphaFoldDB" id="A3JZB9"/>
<comment type="caution">
    <text evidence="1">The sequence shown here is derived from an EMBL/GenBank/DDBJ whole genome shotgun (WGS) entry which is preliminary data.</text>
</comment>
<keyword evidence="2" id="KW-1185">Reference proteome</keyword>
<name>A3JZB9_SAGS3</name>
<gene>
    <name evidence="1" type="ORF">SSE37_08438</name>
</gene>
<dbReference type="eggNOG" id="ENOG502ZAAY">
    <property type="taxonomic scope" value="Bacteria"/>
</dbReference>
<evidence type="ECO:0000313" key="2">
    <source>
        <dbReference type="Proteomes" id="UP000005713"/>
    </source>
</evidence>
<dbReference type="EMBL" id="AAYA01000002">
    <property type="protein sequence ID" value="EBA09822.1"/>
    <property type="molecule type" value="Genomic_DNA"/>
</dbReference>
<sequence>MCRQAGSAGVVQCEFDRVRRHFVHFQLFHLQLDVAFDLVLGEHVTGQQEVHVGFQFSQGFAQRAADGRDVGQFFRRQVIEVLVHGFARMDLVGDPVEAGHQQGREAQVGVRRRVGEAGFDALCLRRLGPRNTHAARPVGCGVGAQNGGLVARDQTLVGVGRRVGEGVERLGVLQDAADEVQRLVGEVGVLVAREERLAVFPDRHVDVHARTVVALDRLRHERCRTTVGLRHVVDDVLVFLQLVGLFGQRGEDKAQLVLRGRHFVVVLVDLHAEAFHGRQHLGADVLAIVGRVHREVAALVGRTVAQVAHLEFRVGVPCGVVGVDLVGHLVRGDGDLDIVEQEELGLGAEVGDVTDAGGLQVGLGQLRGAARVAVVGFACVRLDDGAVHAERLLGIERVDVDRVRVGHQLHVGGFDRLPAGDGGTVEHEAFFEEVLVDQVAHHGHVLQLAARVGEADVDVGNILVLDQLENVSVAHSVVSFSVRIGFCLRGRRARGRGPVRSTGAQSASEPDSPVRMRMACSTWLTKILPSPILSVLAAETMASMAPST</sequence>
<organism evidence="1 2">
    <name type="scientific">Sagittula stellata (strain ATCC 700073 / DSM 11524 / E-37)</name>
    <dbReference type="NCBI Taxonomy" id="388399"/>
    <lineage>
        <taxon>Bacteria</taxon>
        <taxon>Pseudomonadati</taxon>
        <taxon>Pseudomonadota</taxon>
        <taxon>Alphaproteobacteria</taxon>
        <taxon>Rhodobacterales</taxon>
        <taxon>Roseobacteraceae</taxon>
        <taxon>Sagittula</taxon>
    </lineage>
</organism>
<dbReference type="Proteomes" id="UP000005713">
    <property type="component" value="Unassembled WGS sequence"/>
</dbReference>
<proteinExistence type="predicted"/>
<accession>A3JZB9</accession>
<reference evidence="1 2" key="1">
    <citation type="submission" date="2006-06" db="EMBL/GenBank/DDBJ databases">
        <authorList>
            <person name="Moran M.A."/>
            <person name="Ferriera S."/>
            <person name="Johnson J."/>
            <person name="Kravitz S."/>
            <person name="Beeson K."/>
            <person name="Sutton G."/>
            <person name="Rogers Y.-H."/>
            <person name="Friedman R."/>
            <person name="Frazier M."/>
            <person name="Venter J.C."/>
        </authorList>
    </citation>
    <scope>NUCLEOTIDE SEQUENCE [LARGE SCALE GENOMIC DNA]</scope>
    <source>
        <strain evidence="1 2">E-37</strain>
    </source>
</reference>
<protein>
    <submittedName>
        <fullName evidence="1">Uncharacterized protein</fullName>
    </submittedName>
</protein>